<sequence length="350" mass="39338">MTQLRAVLLSLCVLAAIGGLIITHLGYINVGAKWSSGRRHVENETQHSVPATATTLAQTQHSAPVTATTLARPSQKMTLVFVICEDHFTLGLVAIKSAVAYSTTKLHLVVIADDHNLKKMRKESMLPDVDAVLYADTDVVFIHPVEDFWRMFYAMNEWQMAGMAPETESFTENYYLNKALHPFVRPFALNAGLLLMNLTRMRAFGMEGRVLKLRKEFQGRIPWADQDLLNIVFARYPQGIFTFTCRWNFRFEHCLGSAICTDGPVAVMHGARRQVLDRLEPAYMALHEAMLQYNLGESLVERFIEPLNKSLSNANVTGCTMEFSSQLYLWRLSASRVDSATAQNASKKAS</sequence>
<feature type="transmembrane region" description="Helical" evidence="13">
    <location>
        <begin position="6"/>
        <end position="30"/>
    </location>
</feature>
<dbReference type="EC" id="2.4.2.42" evidence="11"/>
<keyword evidence="9" id="KW-0325">Glycoprotein</keyword>
<evidence type="ECO:0000256" key="10">
    <source>
        <dbReference type="ARBA" id="ARBA00037301"/>
    </source>
</evidence>
<keyword evidence="4" id="KW-0808">Transferase</keyword>
<keyword evidence="7 13" id="KW-1133">Transmembrane helix</keyword>
<evidence type="ECO:0000313" key="15">
    <source>
        <dbReference type="Proteomes" id="UP001321473"/>
    </source>
</evidence>
<dbReference type="GO" id="GO:0140563">
    <property type="term" value="F:UDP-D-xylose:beta-D-glucoside alpha-1,3-D-xylosyltransferase activity"/>
    <property type="evidence" value="ECO:0007669"/>
    <property type="project" value="UniProtKB-EC"/>
</dbReference>
<dbReference type="SUPFAM" id="SSF53448">
    <property type="entry name" value="Nucleotide-diphospho-sugar transferases"/>
    <property type="match status" value="1"/>
</dbReference>
<dbReference type="InterPro" id="IPR002495">
    <property type="entry name" value="Glyco_trans_8"/>
</dbReference>
<dbReference type="Gene3D" id="3.90.550.10">
    <property type="entry name" value="Spore Coat Polysaccharide Biosynthesis Protein SpsA, Chain A"/>
    <property type="match status" value="1"/>
</dbReference>
<dbReference type="Proteomes" id="UP001321473">
    <property type="component" value="Unassembled WGS sequence"/>
</dbReference>
<evidence type="ECO:0000256" key="13">
    <source>
        <dbReference type="SAM" id="Phobius"/>
    </source>
</evidence>
<evidence type="ECO:0000256" key="4">
    <source>
        <dbReference type="ARBA" id="ARBA00022679"/>
    </source>
</evidence>
<comment type="catalytic activity">
    <reaction evidence="12">
        <text>3-O-(beta-D-glucosyl)-L-seryl-[EGF-like domain protein] + UDP-alpha-D-xylose = 3-O-[alpha-D-xylosyl-(1-&gt;3)-beta-D-glucosyl]-L-seryl-[EGF-like domain protein] + UDP + H(+)</text>
        <dbReference type="Rhea" id="RHEA:56064"/>
        <dbReference type="Rhea" id="RHEA-COMP:14610"/>
        <dbReference type="Rhea" id="RHEA-COMP:14611"/>
        <dbReference type="ChEBI" id="CHEBI:15378"/>
        <dbReference type="ChEBI" id="CHEBI:57632"/>
        <dbReference type="ChEBI" id="CHEBI:58223"/>
        <dbReference type="ChEBI" id="CHEBI:140575"/>
        <dbReference type="ChEBI" id="CHEBI:140576"/>
        <dbReference type="EC" id="2.4.2.42"/>
    </reaction>
</comment>
<evidence type="ECO:0000256" key="2">
    <source>
        <dbReference type="ARBA" id="ARBA00006351"/>
    </source>
</evidence>
<comment type="similarity">
    <text evidence="2">Belongs to the glycosyltransferase 8 family.</text>
</comment>
<evidence type="ECO:0000256" key="8">
    <source>
        <dbReference type="ARBA" id="ARBA00023136"/>
    </source>
</evidence>
<keyword evidence="5 13" id="KW-0812">Transmembrane</keyword>
<dbReference type="EMBL" id="JARKHS020018599">
    <property type="protein sequence ID" value="KAK8772251.1"/>
    <property type="molecule type" value="Genomic_DNA"/>
</dbReference>
<keyword evidence="8 13" id="KW-0472">Membrane</keyword>
<proteinExistence type="inferred from homology"/>
<dbReference type="InterPro" id="IPR051993">
    <property type="entry name" value="Glycosyltransferase_8"/>
</dbReference>
<name>A0AAQ4EBV3_AMBAM</name>
<dbReference type="GO" id="GO:0016266">
    <property type="term" value="P:protein O-linked glycosylation via N-acetyl-galactosamine"/>
    <property type="evidence" value="ECO:0007669"/>
    <property type="project" value="TreeGrafter"/>
</dbReference>
<gene>
    <name evidence="14" type="ORF">V5799_024505</name>
</gene>
<evidence type="ECO:0000256" key="7">
    <source>
        <dbReference type="ARBA" id="ARBA00022989"/>
    </source>
</evidence>
<protein>
    <recommendedName>
        <fullName evidence="11">UDP-D-xylose:beta-D-glucoside alpha-1,3-D-xylosyltransferase</fullName>
        <ecNumber evidence="11">2.4.2.42</ecNumber>
    </recommendedName>
</protein>
<evidence type="ECO:0000256" key="12">
    <source>
        <dbReference type="ARBA" id="ARBA00049181"/>
    </source>
</evidence>
<evidence type="ECO:0000256" key="5">
    <source>
        <dbReference type="ARBA" id="ARBA00022692"/>
    </source>
</evidence>
<evidence type="ECO:0000256" key="6">
    <source>
        <dbReference type="ARBA" id="ARBA00022968"/>
    </source>
</evidence>
<dbReference type="AlphaFoldDB" id="A0AAQ4EBV3"/>
<accession>A0AAQ4EBV3</accession>
<keyword evidence="3" id="KW-0328">Glycosyltransferase</keyword>
<evidence type="ECO:0000256" key="3">
    <source>
        <dbReference type="ARBA" id="ARBA00022676"/>
    </source>
</evidence>
<dbReference type="GO" id="GO:0016020">
    <property type="term" value="C:membrane"/>
    <property type="evidence" value="ECO:0007669"/>
    <property type="project" value="UniProtKB-SubCell"/>
</dbReference>
<dbReference type="PANTHER" id="PTHR46012:SF2">
    <property type="entry name" value="IP22168P"/>
    <property type="match status" value="1"/>
</dbReference>
<evidence type="ECO:0000256" key="1">
    <source>
        <dbReference type="ARBA" id="ARBA00004606"/>
    </source>
</evidence>
<reference evidence="14 15" key="1">
    <citation type="journal article" date="2023" name="Arcadia Sci">
        <title>De novo assembly of a long-read Amblyomma americanum tick genome.</title>
        <authorList>
            <person name="Chou S."/>
            <person name="Poskanzer K.E."/>
            <person name="Rollins M."/>
            <person name="Thuy-Boun P.S."/>
        </authorList>
    </citation>
    <scope>NUCLEOTIDE SEQUENCE [LARGE SCALE GENOMIC DNA]</scope>
    <source>
        <strain evidence="14">F_SG_1</strain>
        <tissue evidence="14">Salivary glands</tissue>
    </source>
</reference>
<dbReference type="InterPro" id="IPR029044">
    <property type="entry name" value="Nucleotide-diphossugar_trans"/>
</dbReference>
<dbReference type="PANTHER" id="PTHR46012">
    <property type="entry name" value="IP22168P"/>
    <property type="match status" value="1"/>
</dbReference>
<evidence type="ECO:0000256" key="9">
    <source>
        <dbReference type="ARBA" id="ARBA00023180"/>
    </source>
</evidence>
<evidence type="ECO:0000313" key="14">
    <source>
        <dbReference type="EMBL" id="KAK8772251.1"/>
    </source>
</evidence>
<comment type="caution">
    <text evidence="14">The sequence shown here is derived from an EMBL/GenBank/DDBJ whole genome shotgun (WGS) entry which is preliminary data.</text>
</comment>
<comment type="subcellular location">
    <subcellularLocation>
        <location evidence="1">Membrane</location>
        <topology evidence="1">Single-pass type II membrane protein</topology>
    </subcellularLocation>
</comment>
<keyword evidence="6" id="KW-0735">Signal-anchor</keyword>
<comment type="function">
    <text evidence="10">Glycosyltransferase which elongates the O-linked glucose attached to EGF-like repeats in the extracellular domain of Notch proteins by catalyzing the addition of xylose.</text>
</comment>
<keyword evidence="15" id="KW-1185">Reference proteome</keyword>
<organism evidence="14 15">
    <name type="scientific">Amblyomma americanum</name>
    <name type="common">Lone star tick</name>
    <dbReference type="NCBI Taxonomy" id="6943"/>
    <lineage>
        <taxon>Eukaryota</taxon>
        <taxon>Metazoa</taxon>
        <taxon>Ecdysozoa</taxon>
        <taxon>Arthropoda</taxon>
        <taxon>Chelicerata</taxon>
        <taxon>Arachnida</taxon>
        <taxon>Acari</taxon>
        <taxon>Parasitiformes</taxon>
        <taxon>Ixodida</taxon>
        <taxon>Ixodoidea</taxon>
        <taxon>Ixodidae</taxon>
        <taxon>Amblyomminae</taxon>
        <taxon>Amblyomma</taxon>
    </lineage>
</organism>
<dbReference type="Pfam" id="PF01501">
    <property type="entry name" value="Glyco_transf_8"/>
    <property type="match status" value="1"/>
</dbReference>
<evidence type="ECO:0000256" key="11">
    <source>
        <dbReference type="ARBA" id="ARBA00038854"/>
    </source>
</evidence>